<dbReference type="SMART" id="SM00228">
    <property type="entry name" value="PDZ"/>
    <property type="match status" value="4"/>
</dbReference>
<dbReference type="Proteomes" id="UP001497497">
    <property type="component" value="Unassembled WGS sequence"/>
</dbReference>
<feature type="domain" description="RING-type" evidence="5">
    <location>
        <begin position="47"/>
        <end position="85"/>
    </location>
</feature>
<dbReference type="PROSITE" id="PS50089">
    <property type="entry name" value="ZF_RING_2"/>
    <property type="match status" value="1"/>
</dbReference>
<dbReference type="PROSITE" id="PS50106">
    <property type="entry name" value="PDZ"/>
    <property type="match status" value="4"/>
</dbReference>
<dbReference type="InterPro" id="IPR001293">
    <property type="entry name" value="Znf_TRAF"/>
</dbReference>
<evidence type="ECO:0000313" key="8">
    <source>
        <dbReference type="EMBL" id="CAL1533723.1"/>
    </source>
</evidence>
<dbReference type="CDD" id="cd06680">
    <property type="entry name" value="PDZ4_LNX1_2-like"/>
    <property type="match status" value="1"/>
</dbReference>
<name>A0AAV2HJW7_LYMST</name>
<protein>
    <submittedName>
        <fullName evidence="8">Uncharacterized protein</fullName>
    </submittedName>
</protein>
<evidence type="ECO:0000313" key="9">
    <source>
        <dbReference type="Proteomes" id="UP001497497"/>
    </source>
</evidence>
<evidence type="ECO:0000259" key="5">
    <source>
        <dbReference type="PROSITE" id="PS50089"/>
    </source>
</evidence>
<accession>A0AAV2HJW7</accession>
<dbReference type="InterPro" id="IPR017907">
    <property type="entry name" value="Znf_RING_CS"/>
</dbReference>
<dbReference type="Pfam" id="PF00595">
    <property type="entry name" value="PDZ"/>
    <property type="match status" value="4"/>
</dbReference>
<feature type="domain" description="PDZ" evidence="6">
    <location>
        <begin position="530"/>
        <end position="616"/>
    </location>
</feature>
<dbReference type="Gene3D" id="3.30.40.10">
    <property type="entry name" value="Zinc/RING finger domain, C3HC4 (zinc finger)"/>
    <property type="match status" value="1"/>
</dbReference>
<feature type="domain" description="TRAF-type" evidence="7">
    <location>
        <begin position="109"/>
        <end position="158"/>
    </location>
</feature>
<dbReference type="AlphaFoldDB" id="A0AAV2HJW7"/>
<feature type="domain" description="PDZ" evidence="6">
    <location>
        <begin position="189"/>
        <end position="273"/>
    </location>
</feature>
<proteinExistence type="predicted"/>
<gene>
    <name evidence="8" type="ORF">GSLYS_00007683001</name>
</gene>
<dbReference type="CDD" id="cd06677">
    <property type="entry name" value="PDZ1_LNX1_2-like"/>
    <property type="match status" value="1"/>
</dbReference>
<dbReference type="CDD" id="cd16637">
    <property type="entry name" value="mRING-HC-C3HC3D_LNX1-like"/>
    <property type="match status" value="1"/>
</dbReference>
<dbReference type="Gene3D" id="2.30.42.10">
    <property type="match status" value="4"/>
</dbReference>
<evidence type="ECO:0000259" key="7">
    <source>
        <dbReference type="PROSITE" id="PS50145"/>
    </source>
</evidence>
<dbReference type="Pfam" id="PF13923">
    <property type="entry name" value="zf-C3HC4_2"/>
    <property type="match status" value="1"/>
</dbReference>
<feature type="zinc finger region" description="TRAF-type" evidence="4">
    <location>
        <begin position="109"/>
        <end position="158"/>
    </location>
</feature>
<organism evidence="8 9">
    <name type="scientific">Lymnaea stagnalis</name>
    <name type="common">Great pond snail</name>
    <name type="synonym">Helix stagnalis</name>
    <dbReference type="NCBI Taxonomy" id="6523"/>
    <lineage>
        <taxon>Eukaryota</taxon>
        <taxon>Metazoa</taxon>
        <taxon>Spiralia</taxon>
        <taxon>Lophotrochozoa</taxon>
        <taxon>Mollusca</taxon>
        <taxon>Gastropoda</taxon>
        <taxon>Heterobranchia</taxon>
        <taxon>Euthyneura</taxon>
        <taxon>Panpulmonata</taxon>
        <taxon>Hygrophila</taxon>
        <taxon>Lymnaeoidea</taxon>
        <taxon>Lymnaeidae</taxon>
        <taxon>Lymnaea</taxon>
    </lineage>
</organism>
<dbReference type="GO" id="GO:0008270">
    <property type="term" value="F:zinc ion binding"/>
    <property type="evidence" value="ECO:0007669"/>
    <property type="project" value="UniProtKB-KW"/>
</dbReference>
<dbReference type="InterPro" id="IPR013083">
    <property type="entry name" value="Znf_RING/FYVE/PHD"/>
</dbReference>
<dbReference type="PANTHER" id="PTHR19964:SF84">
    <property type="entry name" value="LIGAND OF NUMB PROTEIN X 2-LIKE ISOFORM X1"/>
    <property type="match status" value="1"/>
</dbReference>
<feature type="domain" description="PDZ" evidence="6">
    <location>
        <begin position="414"/>
        <end position="500"/>
    </location>
</feature>
<keyword evidence="1 4" id="KW-0479">Metal-binding</keyword>
<evidence type="ECO:0000259" key="6">
    <source>
        <dbReference type="PROSITE" id="PS50106"/>
    </source>
</evidence>
<dbReference type="InterPro" id="IPR001478">
    <property type="entry name" value="PDZ"/>
</dbReference>
<keyword evidence="9" id="KW-1185">Reference proteome</keyword>
<dbReference type="PROSITE" id="PS00518">
    <property type="entry name" value="ZF_RING_1"/>
    <property type="match status" value="1"/>
</dbReference>
<dbReference type="InterPro" id="IPR051342">
    <property type="entry name" value="PDZ_scaffold"/>
</dbReference>
<evidence type="ECO:0000256" key="3">
    <source>
        <dbReference type="ARBA" id="ARBA00022833"/>
    </source>
</evidence>
<dbReference type="PANTHER" id="PTHR19964">
    <property type="entry name" value="MULTIPLE PDZ DOMAIN PROTEIN"/>
    <property type="match status" value="1"/>
</dbReference>
<dbReference type="InterPro" id="IPR036034">
    <property type="entry name" value="PDZ_sf"/>
</dbReference>
<dbReference type="EMBL" id="CAXITT010000150">
    <property type="protein sequence ID" value="CAL1533723.1"/>
    <property type="molecule type" value="Genomic_DNA"/>
</dbReference>
<dbReference type="PROSITE" id="PS50145">
    <property type="entry name" value="ZF_TRAF"/>
    <property type="match status" value="1"/>
</dbReference>
<evidence type="ECO:0000256" key="2">
    <source>
        <dbReference type="ARBA" id="ARBA00022771"/>
    </source>
</evidence>
<reference evidence="8 9" key="1">
    <citation type="submission" date="2024-04" db="EMBL/GenBank/DDBJ databases">
        <authorList>
            <consortium name="Genoscope - CEA"/>
            <person name="William W."/>
        </authorList>
    </citation>
    <scope>NUCLEOTIDE SEQUENCE [LARGE SCALE GENOMIC DNA]</scope>
</reference>
<keyword evidence="3 4" id="KW-0862">Zinc</keyword>
<dbReference type="SUPFAM" id="SSF49599">
    <property type="entry name" value="TRAF domain-like"/>
    <property type="match status" value="1"/>
</dbReference>
<evidence type="ECO:0000256" key="1">
    <source>
        <dbReference type="ARBA" id="ARBA00022723"/>
    </source>
</evidence>
<dbReference type="InterPro" id="IPR001841">
    <property type="entry name" value="Znf_RING"/>
</dbReference>
<comment type="caution">
    <text evidence="8">The sequence shown here is derived from an EMBL/GenBank/DDBJ whole genome shotgun (WGS) entry which is preliminary data.</text>
</comment>
<feature type="domain" description="PDZ" evidence="6">
    <location>
        <begin position="293"/>
        <end position="375"/>
    </location>
</feature>
<evidence type="ECO:0000256" key="4">
    <source>
        <dbReference type="PROSITE-ProRule" id="PRU00207"/>
    </source>
</evidence>
<dbReference type="SUPFAM" id="SSF57850">
    <property type="entry name" value="RING/U-box"/>
    <property type="match status" value="1"/>
</dbReference>
<dbReference type="CDD" id="cd06678">
    <property type="entry name" value="PDZ2_LNX1_2-like"/>
    <property type="match status" value="1"/>
</dbReference>
<dbReference type="CDD" id="cd06679">
    <property type="entry name" value="PDZ3_LNX1_2-like"/>
    <property type="match status" value="1"/>
</dbReference>
<sequence>MNQGLAMSLSRVRLDAGMCVTCGQLHEAHGTHLYDYHQQARTNYLMCQICLQPLVTPVDTLCGHTFCGRCIHNYLVLQQQCPIDRKVLTLSDCQPSSILVRRLLDKLLVVCPNVDYCEEVLTRCELEAHLLHRCRGAVTRCIKSSLGCSFQGPRSALQSHLWECPYRDQNAGNIHLLSKNPVTEGEVSTIEVQRKEGENLGIGVVGGCDTPLVCTVIQEVFADGAVSHDGRLMAGDQILEVNGDDLTQATHHQAVAILAQFFPVCRLTVYRERAEESRPIEKEGEDPYFKILKITLCKLKGRQLGIKLVGKRNGPGVYILTLIPGSLAACDGRLKMDDRVLEINGQDVSYGTQEQAASIIIASPSRVQFVVARRSRPQTPDIIRSAAEHSRYAAFTDDLEKPISPLTYTCKEKIVTINKDPSETLGVSIAGGVASHRGDTPVYITNINPDGCVGRTNVLKKGDVLISINSTSLLSLTHLESVKQIRQNSEVKVLTLRVIDSRETTQGDHNFTPSWIYWLQMPQTVRLIKSITLLRSPTGSLGFSIVGGADCSHGNLPIFVKSVVPDTPAAKDGRLKCGDILLTVNEHSLRTVSHAAAVEILKHVDGAVKLSVVSWPGTVV</sequence>
<dbReference type="SMART" id="SM00184">
    <property type="entry name" value="RING"/>
    <property type="match status" value="1"/>
</dbReference>
<keyword evidence="2 4" id="KW-0863">Zinc-finger</keyword>
<dbReference type="SUPFAM" id="SSF50156">
    <property type="entry name" value="PDZ domain-like"/>
    <property type="match status" value="4"/>
</dbReference>